<dbReference type="RefSeq" id="WP_422919600.1">
    <property type="nucleotide sequence ID" value="NZ_JAMZEJ010000004.1"/>
</dbReference>
<gene>
    <name evidence="1" type="ORF">NFI88_08505</name>
</gene>
<evidence type="ECO:0000313" key="1">
    <source>
        <dbReference type="EMBL" id="MCQ8240873.1"/>
    </source>
</evidence>
<dbReference type="Proteomes" id="UP001524547">
    <property type="component" value="Unassembled WGS sequence"/>
</dbReference>
<reference evidence="1 2" key="1">
    <citation type="submission" date="2022-06" db="EMBL/GenBank/DDBJ databases">
        <title>Rhizosaccharibacter gen. nov. sp. nov. KSS12, endophytic bacteria isolated from sugarcane.</title>
        <authorList>
            <person name="Pitiwittayakul N."/>
        </authorList>
    </citation>
    <scope>NUCLEOTIDE SEQUENCE [LARGE SCALE GENOMIC DNA]</scope>
    <source>
        <strain evidence="1 2">KSS12</strain>
    </source>
</reference>
<name>A0ABT1VX04_9PROT</name>
<comment type="caution">
    <text evidence="1">The sequence shown here is derived from an EMBL/GenBank/DDBJ whole genome shotgun (WGS) entry which is preliminary data.</text>
</comment>
<sequence>MLAVAAHAEVEGVLLLSPPGAGAFMGVPWWRAMMAVLAAGQSGVPFDHVLDCGHDVAAALEAIRAGQRLLVLDHAAAQEDTVRRRAEARNGVCLSARPAAFDLAVPGRLPPDPAGSYAMRSLAAFLSGRRRGGVAVVPPLRGR</sequence>
<protein>
    <submittedName>
        <fullName evidence="1">Uncharacterized protein</fullName>
    </submittedName>
</protein>
<dbReference type="EMBL" id="JAMZEJ010000004">
    <property type="protein sequence ID" value="MCQ8240873.1"/>
    <property type="molecule type" value="Genomic_DNA"/>
</dbReference>
<organism evidence="1 2">
    <name type="scientific">Rhizosaccharibacter radicis</name>
    <dbReference type="NCBI Taxonomy" id="2782605"/>
    <lineage>
        <taxon>Bacteria</taxon>
        <taxon>Pseudomonadati</taxon>
        <taxon>Pseudomonadota</taxon>
        <taxon>Alphaproteobacteria</taxon>
        <taxon>Acetobacterales</taxon>
        <taxon>Acetobacteraceae</taxon>
        <taxon>Rhizosaccharibacter</taxon>
    </lineage>
</organism>
<evidence type="ECO:0000313" key="2">
    <source>
        <dbReference type="Proteomes" id="UP001524547"/>
    </source>
</evidence>
<keyword evidence="2" id="KW-1185">Reference proteome</keyword>
<proteinExistence type="predicted"/>
<accession>A0ABT1VX04</accession>